<accession>A0ABY4KNL3</accession>
<organism evidence="1 2">
    <name type="scientific">Pseudomonas knackmussii</name>
    <dbReference type="NCBI Taxonomy" id="65741"/>
    <lineage>
        <taxon>Bacteria</taxon>
        <taxon>Pseudomonadati</taxon>
        <taxon>Pseudomonadota</taxon>
        <taxon>Gammaproteobacteria</taxon>
        <taxon>Pseudomonadales</taxon>
        <taxon>Pseudomonadaceae</taxon>
        <taxon>Pseudomonas</taxon>
    </lineage>
</organism>
<gene>
    <name evidence="1" type="ORF">M0M42_18080</name>
</gene>
<name>A0ABY4KNL3_9PSED</name>
<dbReference type="EMBL" id="CP096208">
    <property type="protein sequence ID" value="UPQ82279.1"/>
    <property type="molecule type" value="Genomic_DNA"/>
</dbReference>
<dbReference type="Proteomes" id="UP000831189">
    <property type="component" value="Chromosome"/>
</dbReference>
<reference evidence="1 2" key="1">
    <citation type="submission" date="2022-04" db="EMBL/GenBank/DDBJ databases">
        <title>Pseudomonas knackmussii B09-2.</title>
        <authorList>
            <person name="Deng Y."/>
        </authorList>
    </citation>
    <scope>NUCLEOTIDE SEQUENCE [LARGE SCALE GENOMIC DNA]</scope>
    <source>
        <strain evidence="1 2">B09-2</strain>
    </source>
</reference>
<proteinExistence type="predicted"/>
<protein>
    <submittedName>
        <fullName evidence="1">TorF family putative porin</fullName>
    </submittedName>
</protein>
<evidence type="ECO:0000313" key="1">
    <source>
        <dbReference type="EMBL" id="UPQ82279.1"/>
    </source>
</evidence>
<evidence type="ECO:0000313" key="2">
    <source>
        <dbReference type="Proteomes" id="UP000831189"/>
    </source>
</evidence>
<dbReference type="Pfam" id="PF09694">
    <property type="entry name" value="Gcw_chp"/>
    <property type="match status" value="1"/>
</dbReference>
<dbReference type="InterPro" id="IPR010239">
    <property type="entry name" value="CHP02001"/>
</dbReference>
<sequence length="240" mass="26381">MNRTLIAAALTACLNGCASQPDVVEREVGQFDLRLGTAPTRSMAQGLVSPTAGSTFRGGLDLTHSSGVYVGQWAPTMGIIEGNQLELDTYVGYVQQRLDDEPGFELGVIRYSFPEMENWDRHEYYAGLNLAGNRIGGALSRSPGRLDSTLLLELGSFRPFDLDVRFKYASHSMDTPMFHAGGSVQVFNDWSLNLSRPLLGMHLDLSYTDSNLSGPECGVYSGQNAHCESYFMFKAERALF</sequence>
<keyword evidence="2" id="KW-1185">Reference proteome</keyword>
<dbReference type="NCBIfam" id="TIGR02001">
    <property type="entry name" value="gcw_chp"/>
    <property type="match status" value="1"/>
</dbReference>